<evidence type="ECO:0000256" key="1">
    <source>
        <dbReference type="SAM" id="MobiDB-lite"/>
    </source>
</evidence>
<keyword evidence="3" id="KW-1185">Reference proteome</keyword>
<reference evidence="2 3" key="1">
    <citation type="journal article" date="2018" name="IMA Fungus">
        <title>IMA Genome-F 9: Draft genome sequence of Annulohypoxylon stygium, Aspergillus mulundensis, Berkeleyomyces basicola (syn. Thielaviopsis basicola), Ceratocystis smalleyi, two Cercospora beticola strains, Coleophoma cylindrospora, Fusarium fracticaudum, Phialophora cf. hyalina, and Morchella septimelata.</title>
        <authorList>
            <person name="Wingfield B.D."/>
            <person name="Bills G.F."/>
            <person name="Dong Y."/>
            <person name="Huang W."/>
            <person name="Nel W.J."/>
            <person name="Swalarsk-Parry B.S."/>
            <person name="Vaghefi N."/>
            <person name="Wilken P.M."/>
            <person name="An Z."/>
            <person name="de Beer Z.W."/>
            <person name="De Vos L."/>
            <person name="Chen L."/>
            <person name="Duong T.A."/>
            <person name="Gao Y."/>
            <person name="Hammerbacher A."/>
            <person name="Kikkert J.R."/>
            <person name="Li Y."/>
            <person name="Li H."/>
            <person name="Li K."/>
            <person name="Li Q."/>
            <person name="Liu X."/>
            <person name="Ma X."/>
            <person name="Naidoo K."/>
            <person name="Pethybridge S.J."/>
            <person name="Sun J."/>
            <person name="Steenkamp E.T."/>
            <person name="van der Nest M.A."/>
            <person name="van Wyk S."/>
            <person name="Wingfield M.J."/>
            <person name="Xiong C."/>
            <person name="Yue Q."/>
            <person name="Zhang X."/>
        </authorList>
    </citation>
    <scope>NUCLEOTIDE SEQUENCE [LARGE SCALE GENOMIC DNA]</scope>
    <source>
        <strain evidence="2 3">BP6252</strain>
    </source>
</reference>
<feature type="region of interest" description="Disordered" evidence="1">
    <location>
        <begin position="335"/>
        <end position="371"/>
    </location>
</feature>
<dbReference type="Proteomes" id="UP000256645">
    <property type="component" value="Unassembled WGS sequence"/>
</dbReference>
<dbReference type="AlphaFoldDB" id="A0A3D8R209"/>
<evidence type="ECO:0000313" key="3">
    <source>
        <dbReference type="Proteomes" id="UP000256645"/>
    </source>
</evidence>
<dbReference type="PANTHER" id="PTHR40618:SF1">
    <property type="entry name" value="B-ZIP TRANSCRIPTION FACTOR (EUROFUNG)"/>
    <property type="match status" value="1"/>
</dbReference>
<dbReference type="OrthoDB" id="3555317at2759"/>
<dbReference type="PANTHER" id="PTHR40618">
    <property type="entry name" value="B-ZIP TRANSCRIPTION FACTOR (EUROFUNG)-RELATED"/>
    <property type="match status" value="1"/>
</dbReference>
<proteinExistence type="predicted"/>
<sequence length="457" mass="51269">MRKAQQAHRTRQQEFKLAQEQKIVTLEGIIEQMSSIFGNFADSLLESGMLRRDPNSLNELYTTMNLFVAVARRAEKVSGEALDIVTGPMFSDHTDTSIVAPNQHTSPYGSKTQQTLDDHIPAEWQDTYQSSQNFADPERPQFSSMTTSRLLPLSTVFGNGWPSQIPTHAISLRKSSSSAQLEQPNEHSIALKLVQGTLNIAYDSLLHDFHNPTAIARRMFRYALLTHSREELLFSLRWFLGPGYREIHRLRHASFGDSSDQDDQPGLASNHLLRPEVDFFVEQINARPFLSASEIEEYLLKKGASFLDPHRMEISWEMINSPTHSFLSTIHTRSNDQMGPETRGHLLNNSTPSTKRQATADEHMGNTSSMPPQALRDVFSSNAIVKDSSINHELLAKTSSQHDISLQTTYPHPQLQRYIVQVSTLVTSLVKVSACLGKGPGYERAMIDNAIITSVAI</sequence>
<accession>A0A3D8R209</accession>
<protein>
    <submittedName>
        <fullName evidence="2">Uncharacterized protein</fullName>
    </submittedName>
</protein>
<name>A0A3D8R209_9HELO</name>
<evidence type="ECO:0000313" key="2">
    <source>
        <dbReference type="EMBL" id="RDW68085.1"/>
    </source>
</evidence>
<comment type="caution">
    <text evidence="2">The sequence shown here is derived from an EMBL/GenBank/DDBJ whole genome shotgun (WGS) entry which is preliminary data.</text>
</comment>
<gene>
    <name evidence="2" type="ORF">BP6252_09481</name>
</gene>
<dbReference type="EMBL" id="PDLM01000010">
    <property type="protein sequence ID" value="RDW68085.1"/>
    <property type="molecule type" value="Genomic_DNA"/>
</dbReference>
<organism evidence="2 3">
    <name type="scientific">Coleophoma cylindrospora</name>
    <dbReference type="NCBI Taxonomy" id="1849047"/>
    <lineage>
        <taxon>Eukaryota</taxon>
        <taxon>Fungi</taxon>
        <taxon>Dikarya</taxon>
        <taxon>Ascomycota</taxon>
        <taxon>Pezizomycotina</taxon>
        <taxon>Leotiomycetes</taxon>
        <taxon>Helotiales</taxon>
        <taxon>Dermateaceae</taxon>
        <taxon>Coleophoma</taxon>
    </lineage>
</organism>
<feature type="compositionally biased region" description="Polar residues" evidence="1">
    <location>
        <begin position="347"/>
        <end position="357"/>
    </location>
</feature>